<accession>A0ABV5G627</accession>
<organism evidence="1 2">
    <name type="scientific">Citricoccus parietis</name>
    <dbReference type="NCBI Taxonomy" id="592307"/>
    <lineage>
        <taxon>Bacteria</taxon>
        <taxon>Bacillati</taxon>
        <taxon>Actinomycetota</taxon>
        <taxon>Actinomycetes</taxon>
        <taxon>Micrococcales</taxon>
        <taxon>Micrococcaceae</taxon>
        <taxon>Citricoccus</taxon>
    </lineage>
</organism>
<gene>
    <name evidence="1" type="ORF">ACFFX0_25725</name>
</gene>
<sequence>MFSWSRRSGSGSRVPLRLVITGAPGSVTAQAVAKVFFSFAVRFPTSASKVFSVSKRRPTRWVYWSKGSMATAALVTSHLRFRGRSTVMRWKANSSRGRTLTLGSSANSDLAPP</sequence>
<reference evidence="1 2" key="1">
    <citation type="submission" date="2024-09" db="EMBL/GenBank/DDBJ databases">
        <authorList>
            <person name="Sun Q."/>
            <person name="Mori K."/>
        </authorList>
    </citation>
    <scope>NUCLEOTIDE SEQUENCE [LARGE SCALE GENOMIC DNA]</scope>
    <source>
        <strain evidence="1 2">CCM 7609</strain>
    </source>
</reference>
<name>A0ABV5G627_9MICC</name>
<keyword evidence="2" id="KW-1185">Reference proteome</keyword>
<comment type="caution">
    <text evidence="1">The sequence shown here is derived from an EMBL/GenBank/DDBJ whole genome shotgun (WGS) entry which is preliminary data.</text>
</comment>
<protein>
    <recommendedName>
        <fullName evidence="3">Secreted protein</fullName>
    </recommendedName>
</protein>
<evidence type="ECO:0008006" key="3">
    <source>
        <dbReference type="Google" id="ProtNLM"/>
    </source>
</evidence>
<proteinExistence type="predicted"/>
<dbReference type="EMBL" id="JBHMFI010000002">
    <property type="protein sequence ID" value="MFB9074405.1"/>
    <property type="molecule type" value="Genomic_DNA"/>
</dbReference>
<evidence type="ECO:0000313" key="1">
    <source>
        <dbReference type="EMBL" id="MFB9074405.1"/>
    </source>
</evidence>
<evidence type="ECO:0000313" key="2">
    <source>
        <dbReference type="Proteomes" id="UP001589575"/>
    </source>
</evidence>
<dbReference type="Proteomes" id="UP001589575">
    <property type="component" value="Unassembled WGS sequence"/>
</dbReference>